<dbReference type="RefSeq" id="WP_270075124.1">
    <property type="nucleotide sequence ID" value="NZ_JAJAQC010000086.1"/>
</dbReference>
<sequence>MHTSAPARSRRRALLLPALAIGTALLMPATSYADPQDDEPDIDELTARAEALEEEYDTELITYHDAKDEVEQARRRLNDVEDELARNREEVAVLAAGQYMGSGLDPGIEVALSSNPQDMLDDAAMANRVTVSHGERVESLTDLRAEREEAAEKADDKLQEAEELVEELESQRDEVLAKIERYEEEQVPETPGTGSVPASAMGPGWDGATPRMAAIRDDIVSNFGAPYPVGCLRPGDPGEHGSGRACDFMMSAGGATPTEANRALGQQIAEYAQANADRLGVMYIIWEQRIWHSANPGAGWEMMNDRGSITANHYDHVHISSY</sequence>
<protein>
    <recommendedName>
        <fullName evidence="3">ARB-07466-like C-terminal domain-containing protein</fullName>
    </recommendedName>
</protein>
<organism evidence="4 5">
    <name type="scientific">Streptomonospora mangrovi</name>
    <dbReference type="NCBI Taxonomy" id="2883123"/>
    <lineage>
        <taxon>Bacteria</taxon>
        <taxon>Bacillati</taxon>
        <taxon>Actinomycetota</taxon>
        <taxon>Actinomycetes</taxon>
        <taxon>Streptosporangiales</taxon>
        <taxon>Nocardiopsidaceae</taxon>
        <taxon>Streptomonospora</taxon>
    </lineage>
</organism>
<feature type="domain" description="ARB-07466-like C-terminal" evidence="3">
    <location>
        <begin position="206"/>
        <end position="314"/>
    </location>
</feature>
<feature type="coiled-coil region" evidence="1">
    <location>
        <begin position="42"/>
        <end position="90"/>
    </location>
</feature>
<dbReference type="Proteomes" id="UP001140076">
    <property type="component" value="Unassembled WGS sequence"/>
</dbReference>
<evidence type="ECO:0000256" key="2">
    <source>
        <dbReference type="SAM" id="SignalP"/>
    </source>
</evidence>
<dbReference type="InterPro" id="IPR058593">
    <property type="entry name" value="ARB_07466-like_C"/>
</dbReference>
<evidence type="ECO:0000313" key="4">
    <source>
        <dbReference type="EMBL" id="MDA0567888.1"/>
    </source>
</evidence>
<reference evidence="4" key="1">
    <citation type="submission" date="2021-10" db="EMBL/GenBank/DDBJ databases">
        <title>Streptomonospora sp. nov., isolated from mangrove soil.</title>
        <authorList>
            <person name="Chen X."/>
            <person name="Ge X."/>
            <person name="Liu W."/>
        </authorList>
    </citation>
    <scope>NUCLEOTIDE SEQUENCE</scope>
    <source>
        <strain evidence="4">S1-112</strain>
    </source>
</reference>
<name>A0A9X3NT58_9ACTN</name>
<dbReference type="EMBL" id="JAJAQC010000086">
    <property type="protein sequence ID" value="MDA0567888.1"/>
    <property type="molecule type" value="Genomic_DNA"/>
</dbReference>
<keyword evidence="1" id="KW-0175">Coiled coil</keyword>
<feature type="coiled-coil region" evidence="1">
    <location>
        <begin position="137"/>
        <end position="185"/>
    </location>
</feature>
<dbReference type="Pfam" id="PF26571">
    <property type="entry name" value="VldE"/>
    <property type="match status" value="1"/>
</dbReference>
<evidence type="ECO:0000259" key="3">
    <source>
        <dbReference type="Pfam" id="PF26571"/>
    </source>
</evidence>
<keyword evidence="2" id="KW-0732">Signal</keyword>
<evidence type="ECO:0000313" key="5">
    <source>
        <dbReference type="Proteomes" id="UP001140076"/>
    </source>
</evidence>
<dbReference type="Gene3D" id="6.10.250.3150">
    <property type="match status" value="1"/>
</dbReference>
<comment type="caution">
    <text evidence="4">The sequence shown here is derived from an EMBL/GenBank/DDBJ whole genome shotgun (WGS) entry which is preliminary data.</text>
</comment>
<gene>
    <name evidence="4" type="ORF">LG943_26730</name>
</gene>
<feature type="chain" id="PRO_5040995686" description="ARB-07466-like C-terminal domain-containing protein" evidence="2">
    <location>
        <begin position="34"/>
        <end position="322"/>
    </location>
</feature>
<dbReference type="AlphaFoldDB" id="A0A9X3NT58"/>
<feature type="signal peptide" evidence="2">
    <location>
        <begin position="1"/>
        <end position="33"/>
    </location>
</feature>
<proteinExistence type="predicted"/>
<keyword evidence="5" id="KW-1185">Reference proteome</keyword>
<evidence type="ECO:0000256" key="1">
    <source>
        <dbReference type="SAM" id="Coils"/>
    </source>
</evidence>
<accession>A0A9X3NT58</accession>